<dbReference type="GO" id="GO:0055085">
    <property type="term" value="P:transmembrane transport"/>
    <property type="evidence" value="ECO:0007669"/>
    <property type="project" value="InterPro"/>
</dbReference>
<dbReference type="AlphaFoldDB" id="A0A6B1DB51"/>
<keyword evidence="5 7" id="KW-1133">Transmembrane helix</keyword>
<dbReference type="EMBL" id="VXMH01000088">
    <property type="protein sequence ID" value="MYC96525.1"/>
    <property type="molecule type" value="Genomic_DNA"/>
</dbReference>
<feature type="transmembrane region" description="Helical" evidence="7">
    <location>
        <begin position="57"/>
        <end position="80"/>
    </location>
</feature>
<keyword evidence="6 7" id="KW-0472">Membrane</keyword>
<dbReference type="InterPro" id="IPR025966">
    <property type="entry name" value="OppC_N"/>
</dbReference>
<comment type="similarity">
    <text evidence="7">Belongs to the binding-protein-dependent transport system permease family.</text>
</comment>
<feature type="transmembrane region" description="Helical" evidence="7">
    <location>
        <begin position="151"/>
        <end position="175"/>
    </location>
</feature>
<dbReference type="InterPro" id="IPR000515">
    <property type="entry name" value="MetI-like"/>
</dbReference>
<gene>
    <name evidence="9" type="ORF">F4X14_16290</name>
</gene>
<feature type="transmembrane region" description="Helical" evidence="7">
    <location>
        <begin position="260"/>
        <end position="282"/>
    </location>
</feature>
<accession>A0A6B1DB51</accession>
<dbReference type="InterPro" id="IPR050366">
    <property type="entry name" value="BP-dependent_transpt_permease"/>
</dbReference>
<keyword evidence="3" id="KW-1003">Cell membrane</keyword>
<dbReference type="PANTHER" id="PTHR43386">
    <property type="entry name" value="OLIGOPEPTIDE TRANSPORT SYSTEM PERMEASE PROTEIN APPC"/>
    <property type="match status" value="1"/>
</dbReference>
<dbReference type="PANTHER" id="PTHR43386:SF1">
    <property type="entry name" value="D,D-DIPEPTIDE TRANSPORT SYSTEM PERMEASE PROTEIN DDPC-RELATED"/>
    <property type="match status" value="1"/>
</dbReference>
<protein>
    <submittedName>
        <fullName evidence="9">ABC transporter permease</fullName>
    </submittedName>
</protein>
<dbReference type="Gene3D" id="1.10.3720.10">
    <property type="entry name" value="MetI-like"/>
    <property type="match status" value="1"/>
</dbReference>
<organism evidence="9">
    <name type="scientific">Caldilineaceae bacterium SB0661_bin_32</name>
    <dbReference type="NCBI Taxonomy" id="2605255"/>
    <lineage>
        <taxon>Bacteria</taxon>
        <taxon>Bacillati</taxon>
        <taxon>Chloroflexota</taxon>
        <taxon>Caldilineae</taxon>
        <taxon>Caldilineales</taxon>
        <taxon>Caldilineaceae</taxon>
    </lineage>
</organism>
<comment type="caution">
    <text evidence="9">The sequence shown here is derived from an EMBL/GenBank/DDBJ whole genome shotgun (WGS) entry which is preliminary data.</text>
</comment>
<reference evidence="9" key="1">
    <citation type="submission" date="2019-09" db="EMBL/GenBank/DDBJ databases">
        <title>Characterisation of the sponge microbiome using genome-centric metagenomics.</title>
        <authorList>
            <person name="Engelberts J.P."/>
            <person name="Robbins S.J."/>
            <person name="De Goeij J.M."/>
            <person name="Aranda M."/>
            <person name="Bell S.C."/>
            <person name="Webster N.S."/>
        </authorList>
    </citation>
    <scope>NUCLEOTIDE SEQUENCE</scope>
    <source>
        <strain evidence="9">SB0661_bin_32</strain>
    </source>
</reference>
<evidence type="ECO:0000313" key="9">
    <source>
        <dbReference type="EMBL" id="MYC96525.1"/>
    </source>
</evidence>
<name>A0A6B1DB51_9CHLR</name>
<keyword evidence="4 7" id="KW-0812">Transmembrane</keyword>
<evidence type="ECO:0000256" key="7">
    <source>
        <dbReference type="RuleBase" id="RU363032"/>
    </source>
</evidence>
<dbReference type="PROSITE" id="PS50928">
    <property type="entry name" value="ABC_TM1"/>
    <property type="match status" value="1"/>
</dbReference>
<comment type="subcellular location">
    <subcellularLocation>
        <location evidence="1 7">Cell membrane</location>
        <topology evidence="1 7">Multi-pass membrane protein</topology>
    </subcellularLocation>
</comment>
<dbReference type="Pfam" id="PF12911">
    <property type="entry name" value="OppC_N"/>
    <property type="match status" value="1"/>
</dbReference>
<feature type="transmembrane region" description="Helical" evidence="7">
    <location>
        <begin position="211"/>
        <end position="229"/>
    </location>
</feature>
<evidence type="ECO:0000259" key="8">
    <source>
        <dbReference type="PROSITE" id="PS50928"/>
    </source>
</evidence>
<evidence type="ECO:0000256" key="3">
    <source>
        <dbReference type="ARBA" id="ARBA00022475"/>
    </source>
</evidence>
<proteinExistence type="inferred from homology"/>
<dbReference type="GO" id="GO:0005886">
    <property type="term" value="C:plasma membrane"/>
    <property type="evidence" value="ECO:0007669"/>
    <property type="project" value="UniProtKB-SubCell"/>
</dbReference>
<feature type="domain" description="ABC transmembrane type-1" evidence="8">
    <location>
        <begin position="147"/>
        <end position="345"/>
    </location>
</feature>
<feature type="transmembrane region" description="Helical" evidence="7">
    <location>
        <begin position="182"/>
        <end position="205"/>
    </location>
</feature>
<evidence type="ECO:0000256" key="5">
    <source>
        <dbReference type="ARBA" id="ARBA00022989"/>
    </source>
</evidence>
<evidence type="ECO:0000256" key="2">
    <source>
        <dbReference type="ARBA" id="ARBA00022448"/>
    </source>
</evidence>
<dbReference type="InterPro" id="IPR035906">
    <property type="entry name" value="MetI-like_sf"/>
</dbReference>
<evidence type="ECO:0000256" key="6">
    <source>
        <dbReference type="ARBA" id="ARBA00023136"/>
    </source>
</evidence>
<keyword evidence="2 7" id="KW-0813">Transport</keyword>
<dbReference type="CDD" id="cd06261">
    <property type="entry name" value="TM_PBP2"/>
    <property type="match status" value="1"/>
</dbReference>
<evidence type="ECO:0000256" key="4">
    <source>
        <dbReference type="ARBA" id="ARBA00022692"/>
    </source>
</evidence>
<evidence type="ECO:0000256" key="1">
    <source>
        <dbReference type="ARBA" id="ARBA00004651"/>
    </source>
</evidence>
<dbReference type="Pfam" id="PF00528">
    <property type="entry name" value="BPD_transp_1"/>
    <property type="match status" value="1"/>
</dbReference>
<sequence>MALSTPACGSRNGDRLFGMTVAQADSPALAALAADPKLQRKPRTYWSMALQSLRRDLVTLIAMGFLTIMAVLALLAPAIAKSIGVGPNDTNPDNAFQQPYLGPYIQWRTGQDPATAPLMLGKSGGVPHWLGTDQLGRDQFVRLLYGGRVSLGIAFAAAALTLILGVTVGTVAGFFGSVVDDLIMWFINTTVSIPGIYLLIIVTATFKPNPITLTLFLGLLGWFGTARLIRGNVFKVRALDFVLAARSIGSRNARIMFQHVIPNSLPIIIVNAAIDIGSLILAESALSFLGLGVQPPTATWGSMLNRARNLIFLRDPETGASLALHLLSVPGLLITVTVLSLYLIGDGLRDALDPMMKNIR</sequence>
<dbReference type="SUPFAM" id="SSF161098">
    <property type="entry name" value="MetI-like"/>
    <property type="match status" value="1"/>
</dbReference>
<feature type="transmembrane region" description="Helical" evidence="7">
    <location>
        <begin position="322"/>
        <end position="345"/>
    </location>
</feature>